<evidence type="ECO:0000313" key="2">
    <source>
        <dbReference type="EMBL" id="SVE42088.1"/>
    </source>
</evidence>
<reference evidence="2" key="1">
    <citation type="submission" date="2018-05" db="EMBL/GenBank/DDBJ databases">
        <authorList>
            <person name="Lanie J.A."/>
            <person name="Ng W.-L."/>
            <person name="Kazmierczak K.M."/>
            <person name="Andrzejewski T.M."/>
            <person name="Davidsen T.M."/>
            <person name="Wayne K.J."/>
            <person name="Tettelin H."/>
            <person name="Glass J.I."/>
            <person name="Rusch D."/>
            <person name="Podicherti R."/>
            <person name="Tsui H.-C.T."/>
            <person name="Winkler M.E."/>
        </authorList>
    </citation>
    <scope>NUCLEOTIDE SEQUENCE</scope>
</reference>
<feature type="domain" description="Phospholipase/carboxylesterase/thioesterase" evidence="1">
    <location>
        <begin position="6"/>
        <end position="78"/>
    </location>
</feature>
<dbReference type="Pfam" id="PF02230">
    <property type="entry name" value="Abhydrolase_2"/>
    <property type="match status" value="1"/>
</dbReference>
<sequence>MARDAFSKVVAQHNPINHLAGLAKAKVPICIVHGDSDRVVPLKENSAIVAERYLKLGGEAKVEVVPGKGHQVDDGFFKSTELIEFMINRSTP</sequence>
<protein>
    <recommendedName>
        <fullName evidence="1">Phospholipase/carboxylesterase/thioesterase domain-containing protein</fullName>
    </recommendedName>
</protein>
<organism evidence="2">
    <name type="scientific">marine metagenome</name>
    <dbReference type="NCBI Taxonomy" id="408172"/>
    <lineage>
        <taxon>unclassified sequences</taxon>
        <taxon>metagenomes</taxon>
        <taxon>ecological metagenomes</taxon>
    </lineage>
</organism>
<proteinExistence type="predicted"/>
<dbReference type="SUPFAM" id="SSF53474">
    <property type="entry name" value="alpha/beta-Hydrolases"/>
    <property type="match status" value="1"/>
</dbReference>
<dbReference type="InterPro" id="IPR029058">
    <property type="entry name" value="AB_hydrolase_fold"/>
</dbReference>
<gene>
    <name evidence="2" type="ORF">METZ01_LOCUS494942</name>
</gene>
<name>A0A383DE10_9ZZZZ</name>
<dbReference type="EMBL" id="UINC01216091">
    <property type="protein sequence ID" value="SVE42088.1"/>
    <property type="molecule type" value="Genomic_DNA"/>
</dbReference>
<accession>A0A383DE10</accession>
<dbReference type="GO" id="GO:0016787">
    <property type="term" value="F:hydrolase activity"/>
    <property type="evidence" value="ECO:0007669"/>
    <property type="project" value="InterPro"/>
</dbReference>
<dbReference type="InterPro" id="IPR003140">
    <property type="entry name" value="PLipase/COase/thioEstase"/>
</dbReference>
<dbReference type="AlphaFoldDB" id="A0A383DE10"/>
<dbReference type="Gene3D" id="3.40.50.1820">
    <property type="entry name" value="alpha/beta hydrolase"/>
    <property type="match status" value="1"/>
</dbReference>
<evidence type="ECO:0000259" key="1">
    <source>
        <dbReference type="Pfam" id="PF02230"/>
    </source>
</evidence>